<proteinExistence type="predicted"/>
<dbReference type="GO" id="GO:0003677">
    <property type="term" value="F:DNA binding"/>
    <property type="evidence" value="ECO:0007669"/>
    <property type="project" value="InterPro"/>
</dbReference>
<dbReference type="PROSITE" id="PS50930">
    <property type="entry name" value="HTH_LYTTR"/>
    <property type="match status" value="1"/>
</dbReference>
<sequence>MQLKKYLEEPYPYYYGNQKKLILILVLISFLSFIFSYFFDPFVVNISEHRIDYIWILVIHSFIPLPIAYFYFSYLNWKSKGYSWTLGKEILNLSIILLIIGIVDFLIRDIIYLNSDNWSLRYLWEEIRNTFLVGVLLLAIVLPINLERLIKKHSSDLKKLSIKPKERLIKDSTIRITSRVSNDHFEIKAEHFLFAKVESNYTEIFTISPNGFEKELIRITLKELESQLQSFSFIYKTHRSYLVNINHIKSFSGNAQGYLVNLKNYKSSIPVSRSRIKGFNLLFSPNSGT</sequence>
<dbReference type="SMART" id="SM00850">
    <property type="entry name" value="LytTR"/>
    <property type="match status" value="1"/>
</dbReference>
<dbReference type="PANTHER" id="PTHR37299:SF1">
    <property type="entry name" value="STAGE 0 SPORULATION PROTEIN A HOMOLOG"/>
    <property type="match status" value="1"/>
</dbReference>
<dbReference type="RefSeq" id="WP_051575842.1">
    <property type="nucleotide sequence ID" value="NZ_AQRA01000006.1"/>
</dbReference>
<dbReference type="Gene3D" id="2.40.50.1020">
    <property type="entry name" value="LytTr DNA-binding domain"/>
    <property type="match status" value="1"/>
</dbReference>
<dbReference type="InterPro" id="IPR007492">
    <property type="entry name" value="LytTR_DNA-bd_dom"/>
</dbReference>
<protein>
    <recommendedName>
        <fullName evidence="2">HTH LytTR-type domain-containing protein</fullName>
    </recommendedName>
</protein>
<reference evidence="3 4" key="1">
    <citation type="submission" date="2014-04" db="EMBL/GenBank/DDBJ databases">
        <title>Aquimarina sp. 22II-S11-z7 Genome Sequencing.</title>
        <authorList>
            <person name="Lai Q."/>
        </authorList>
    </citation>
    <scope>NUCLEOTIDE SEQUENCE [LARGE SCALE GENOMIC DNA]</scope>
    <source>
        <strain evidence="3 4">22II-S11-z7</strain>
    </source>
</reference>
<evidence type="ECO:0000313" key="4">
    <source>
        <dbReference type="Proteomes" id="UP000023541"/>
    </source>
</evidence>
<dbReference type="STRING" id="1317122.ATO12_18495"/>
<evidence type="ECO:0000259" key="2">
    <source>
        <dbReference type="PROSITE" id="PS50930"/>
    </source>
</evidence>
<accession>A0A023BSP0</accession>
<dbReference type="eggNOG" id="COG3279">
    <property type="taxonomic scope" value="Bacteria"/>
</dbReference>
<feature type="transmembrane region" description="Helical" evidence="1">
    <location>
        <begin position="93"/>
        <end position="111"/>
    </location>
</feature>
<feature type="transmembrane region" description="Helical" evidence="1">
    <location>
        <begin position="51"/>
        <end position="72"/>
    </location>
</feature>
<gene>
    <name evidence="3" type="ORF">ATO12_18495</name>
</gene>
<dbReference type="Pfam" id="PF04397">
    <property type="entry name" value="LytTR"/>
    <property type="match status" value="1"/>
</dbReference>
<organism evidence="3 4">
    <name type="scientific">Aquimarina atlantica</name>
    <dbReference type="NCBI Taxonomy" id="1317122"/>
    <lineage>
        <taxon>Bacteria</taxon>
        <taxon>Pseudomonadati</taxon>
        <taxon>Bacteroidota</taxon>
        <taxon>Flavobacteriia</taxon>
        <taxon>Flavobacteriales</taxon>
        <taxon>Flavobacteriaceae</taxon>
        <taxon>Aquimarina</taxon>
    </lineage>
</organism>
<dbReference type="GO" id="GO:0000156">
    <property type="term" value="F:phosphorelay response regulator activity"/>
    <property type="evidence" value="ECO:0007669"/>
    <property type="project" value="InterPro"/>
</dbReference>
<dbReference type="Proteomes" id="UP000023541">
    <property type="component" value="Unassembled WGS sequence"/>
</dbReference>
<feature type="domain" description="HTH LytTR-type" evidence="2">
    <location>
        <begin position="216"/>
        <end position="285"/>
    </location>
</feature>
<comment type="caution">
    <text evidence="3">The sequence shown here is derived from an EMBL/GenBank/DDBJ whole genome shotgun (WGS) entry which is preliminary data.</text>
</comment>
<dbReference type="PANTHER" id="PTHR37299">
    <property type="entry name" value="TRANSCRIPTIONAL REGULATOR-RELATED"/>
    <property type="match status" value="1"/>
</dbReference>
<keyword evidence="4" id="KW-1185">Reference proteome</keyword>
<dbReference type="InterPro" id="IPR046947">
    <property type="entry name" value="LytR-like"/>
</dbReference>
<dbReference type="EMBL" id="AQRA01000006">
    <property type="protein sequence ID" value="EZH73007.1"/>
    <property type="molecule type" value="Genomic_DNA"/>
</dbReference>
<keyword evidence="1" id="KW-1133">Transmembrane helix</keyword>
<evidence type="ECO:0000313" key="3">
    <source>
        <dbReference type="EMBL" id="EZH73007.1"/>
    </source>
</evidence>
<feature type="transmembrane region" description="Helical" evidence="1">
    <location>
        <begin position="131"/>
        <end position="150"/>
    </location>
</feature>
<name>A0A023BSP0_9FLAO</name>
<feature type="transmembrane region" description="Helical" evidence="1">
    <location>
        <begin position="21"/>
        <end position="39"/>
    </location>
</feature>
<keyword evidence="1" id="KW-0472">Membrane</keyword>
<dbReference type="AlphaFoldDB" id="A0A023BSP0"/>
<evidence type="ECO:0000256" key="1">
    <source>
        <dbReference type="SAM" id="Phobius"/>
    </source>
</evidence>
<keyword evidence="1" id="KW-0812">Transmembrane</keyword>
<dbReference type="OrthoDB" id="9809670at2"/>